<dbReference type="GO" id="GO:0005773">
    <property type="term" value="C:vacuole"/>
    <property type="evidence" value="ECO:0007669"/>
    <property type="project" value="TreeGrafter"/>
</dbReference>
<dbReference type="RefSeq" id="XP_017362843.1">
    <property type="nucleotide sequence ID" value="XM_017507354.1"/>
</dbReference>
<feature type="active site" description="Proton donor" evidence="7">
    <location>
        <position position="244"/>
    </location>
</feature>
<reference evidence="10" key="1">
    <citation type="submission" date="2025-08" db="UniProtKB">
        <authorList>
            <consortium name="Ensembl"/>
        </authorList>
    </citation>
    <scope>IDENTIFICATION</scope>
</reference>
<organism evidence="10 11">
    <name type="scientific">Cebus imitator</name>
    <name type="common">Panamanian white-faced capuchin</name>
    <name type="synonym">Cebus capucinus imitator</name>
    <dbReference type="NCBI Taxonomy" id="2715852"/>
    <lineage>
        <taxon>Eukaryota</taxon>
        <taxon>Metazoa</taxon>
        <taxon>Chordata</taxon>
        <taxon>Craniata</taxon>
        <taxon>Vertebrata</taxon>
        <taxon>Euteleostomi</taxon>
        <taxon>Mammalia</taxon>
        <taxon>Eutheria</taxon>
        <taxon>Euarchontoglires</taxon>
        <taxon>Primates</taxon>
        <taxon>Haplorrhini</taxon>
        <taxon>Platyrrhini</taxon>
        <taxon>Cebidae</taxon>
        <taxon>Cebinae</taxon>
        <taxon>Cebus</taxon>
    </lineage>
</organism>
<keyword evidence="5 8" id="KW-0378">Hydrolase</keyword>
<name>A0A2K5QM86_CEBIM</name>
<dbReference type="GO" id="GO:0005615">
    <property type="term" value="C:extracellular space"/>
    <property type="evidence" value="ECO:0007669"/>
    <property type="project" value="Ensembl"/>
</dbReference>
<dbReference type="FunFam" id="3.40.50.880:FF:000024">
    <property type="entry name" value="Folate gamma-glutamyl hydrolase"/>
    <property type="match status" value="1"/>
</dbReference>
<feature type="active site" evidence="8">
    <location>
        <position position="244"/>
    </location>
</feature>
<feature type="chain" id="PRO_5014391599" description="folate gamma-glutamyl hydrolase" evidence="9">
    <location>
        <begin position="25"/>
        <end position="318"/>
    </location>
</feature>
<dbReference type="GO" id="GO:0046900">
    <property type="term" value="P:tetrahydrofolylpolyglutamate metabolic process"/>
    <property type="evidence" value="ECO:0007669"/>
    <property type="project" value="TreeGrafter"/>
</dbReference>
<comment type="subcellular location">
    <subcellularLocation>
        <location evidence="1">Secreted</location>
        <location evidence="1">Extracellular space</location>
    </subcellularLocation>
</comment>
<protein>
    <recommendedName>
        <fullName evidence="8">folate gamma-glutamyl hydrolase</fullName>
        <ecNumber evidence="8">3.4.19.9</ecNumber>
    </recommendedName>
</protein>
<dbReference type="InterPro" id="IPR015527">
    <property type="entry name" value="Pept_C26_g-glut_hydrolase"/>
</dbReference>
<evidence type="ECO:0000256" key="5">
    <source>
        <dbReference type="ARBA" id="ARBA00022801"/>
    </source>
</evidence>
<evidence type="ECO:0000256" key="8">
    <source>
        <dbReference type="PROSITE-ProRule" id="PRU00607"/>
    </source>
</evidence>
<evidence type="ECO:0000313" key="11">
    <source>
        <dbReference type="Proteomes" id="UP000233040"/>
    </source>
</evidence>
<dbReference type="SUPFAM" id="SSF52317">
    <property type="entry name" value="Class I glutamine amidotransferase-like"/>
    <property type="match status" value="1"/>
</dbReference>
<dbReference type="GeneTree" id="ENSGT00490000043388"/>
<feature type="active site" description="Nucleophile" evidence="7 8">
    <location>
        <position position="134"/>
    </location>
</feature>
<keyword evidence="3" id="KW-0964">Secreted</keyword>
<dbReference type="Ensembl" id="ENSCCAT00000034465.1">
    <property type="protein sequence ID" value="ENSCCAP00000017008.1"/>
    <property type="gene ID" value="ENSCCAG00000026314.1"/>
</dbReference>
<dbReference type="Pfam" id="PF07722">
    <property type="entry name" value="Peptidase_C26"/>
    <property type="match status" value="1"/>
</dbReference>
<keyword evidence="11" id="KW-1185">Reference proteome</keyword>
<dbReference type="CTD" id="8836"/>
<dbReference type="InterPro" id="IPR011697">
    <property type="entry name" value="Peptidase_C26"/>
</dbReference>
<evidence type="ECO:0000256" key="6">
    <source>
        <dbReference type="ARBA" id="ARBA00052581"/>
    </source>
</evidence>
<dbReference type="STRING" id="9516.ENSCCAP00000017008"/>
<dbReference type="PROSITE" id="PS51275">
    <property type="entry name" value="PEPTIDASE_C26_GGH"/>
    <property type="match status" value="1"/>
</dbReference>
<evidence type="ECO:0000256" key="1">
    <source>
        <dbReference type="ARBA" id="ARBA00004239"/>
    </source>
</evidence>
<dbReference type="GeneID" id="108288428"/>
<gene>
    <name evidence="10" type="primary">GGH</name>
</gene>
<evidence type="ECO:0000256" key="9">
    <source>
        <dbReference type="SAM" id="SignalP"/>
    </source>
</evidence>
<keyword evidence="4 9" id="KW-0732">Signal</keyword>
<comment type="similarity">
    <text evidence="2">Belongs to the peptidase C26 family.</text>
</comment>
<dbReference type="GO" id="GO:0034722">
    <property type="term" value="F:gamma-glutamyl-peptidase activity"/>
    <property type="evidence" value="ECO:0007669"/>
    <property type="project" value="UniProtKB-UniRule"/>
</dbReference>
<dbReference type="AlphaFoldDB" id="A0A2K5QM86"/>
<evidence type="ECO:0000256" key="7">
    <source>
        <dbReference type="PIRSR" id="PIRSR615527-1"/>
    </source>
</evidence>
<accession>A0A2K5QM86</accession>
<sequence length="318" mass="35919">MASLGRLLSLLGLLLCGAASLGLSRPYSDTAKKPIIGILMQKCRNTVMKNYGRYYIAASYVKYLESAGARVVPVRPDLTVKEYEILFKSINGILFPGGSADLKHSDYAKVAKIFYNFSIQSFDAGDYFPVWGTCLGFEELSVLVSGEYLLTVTDTVDVAMPLNFTGGHLQSRMFQNFPTDLLLSLAVEPLTANFHKWSLSMKNFTKNGNLKKFFNVLTTNTDGDIEFISTMEGYKYPVYGVQWHPEKAPYEWKKLDGISHAPKAVKTAFYLAEFFVNEARKNNHHFRSESEEEKSLIYQFSPIYTGNISSFQQCYIFD</sequence>
<evidence type="ECO:0000256" key="2">
    <source>
        <dbReference type="ARBA" id="ARBA00011083"/>
    </source>
</evidence>
<dbReference type="KEGG" id="cimi:108288428"/>
<dbReference type="PANTHER" id="PTHR11315:SF20">
    <property type="entry name" value="GAMMA-GLUTAMYL HYDROLASE"/>
    <property type="match status" value="1"/>
</dbReference>
<proteinExistence type="inferred from homology"/>
<dbReference type="PANTHER" id="PTHR11315">
    <property type="entry name" value="PROTEASE FAMILY C26 GAMMA-GLUTAMYL HYDROLASE"/>
    <property type="match status" value="1"/>
</dbReference>
<evidence type="ECO:0000256" key="4">
    <source>
        <dbReference type="ARBA" id="ARBA00022729"/>
    </source>
</evidence>
<dbReference type="PROSITE" id="PS51273">
    <property type="entry name" value="GATASE_TYPE_1"/>
    <property type="match status" value="1"/>
</dbReference>
<evidence type="ECO:0000313" key="10">
    <source>
        <dbReference type="Ensembl" id="ENSCCAP00000017008.1"/>
    </source>
</evidence>
<comment type="catalytic activity">
    <reaction evidence="6">
        <text>(6S)-5,6,7,8-tetrahydrofolyl-(gamma-L-Glu)(n) + (n-1) H2O = (6S)-5,6,7,8-tetrahydrofolate + (n-1) L-glutamate</text>
        <dbReference type="Rhea" id="RHEA:56784"/>
        <dbReference type="Rhea" id="RHEA-COMP:14738"/>
        <dbReference type="ChEBI" id="CHEBI:15377"/>
        <dbReference type="ChEBI" id="CHEBI:29985"/>
        <dbReference type="ChEBI" id="CHEBI:57453"/>
        <dbReference type="ChEBI" id="CHEBI:141005"/>
        <dbReference type="EC" id="3.4.19.9"/>
    </reaction>
    <physiologicalReaction direction="left-to-right" evidence="6">
        <dbReference type="Rhea" id="RHEA:56785"/>
    </physiologicalReaction>
</comment>
<dbReference type="CDD" id="cd01747">
    <property type="entry name" value="GATase1_Glutamyl_Hydrolase"/>
    <property type="match status" value="1"/>
</dbReference>
<dbReference type="Gene3D" id="3.40.50.880">
    <property type="match status" value="1"/>
</dbReference>
<feature type="signal peptide" evidence="9">
    <location>
        <begin position="1"/>
        <end position="24"/>
    </location>
</feature>
<dbReference type="EC" id="3.4.19.9" evidence="8"/>
<dbReference type="InterPro" id="IPR029062">
    <property type="entry name" value="Class_I_gatase-like"/>
</dbReference>
<evidence type="ECO:0000256" key="3">
    <source>
        <dbReference type="ARBA" id="ARBA00022525"/>
    </source>
</evidence>
<dbReference type="OMA" id="EPVSSHF"/>
<reference evidence="10" key="2">
    <citation type="submission" date="2025-09" db="UniProtKB">
        <authorList>
            <consortium name="Ensembl"/>
        </authorList>
    </citation>
    <scope>IDENTIFICATION</scope>
</reference>
<dbReference type="Proteomes" id="UP000233040">
    <property type="component" value="Unassembled WGS sequence"/>
</dbReference>